<reference evidence="2" key="1">
    <citation type="journal article" date="2021" name="G3 (Bethesda)">
        <title>Genome and transcriptome analysis of the beet armyworm Spodoptera exigua reveals targets for pest control. .</title>
        <authorList>
            <person name="Simon S."/>
            <person name="Breeschoten T."/>
            <person name="Jansen H.J."/>
            <person name="Dirks R.P."/>
            <person name="Schranz M.E."/>
            <person name="Ros V.I.D."/>
        </authorList>
    </citation>
    <scope>NUCLEOTIDE SEQUENCE</scope>
    <source>
        <strain evidence="2">TB_SE_WUR_2020</strain>
    </source>
</reference>
<feature type="compositionally biased region" description="Polar residues" evidence="1">
    <location>
        <begin position="27"/>
        <end position="46"/>
    </location>
</feature>
<feature type="region of interest" description="Disordered" evidence="1">
    <location>
        <begin position="23"/>
        <end position="128"/>
    </location>
</feature>
<evidence type="ECO:0000256" key="1">
    <source>
        <dbReference type="SAM" id="MobiDB-lite"/>
    </source>
</evidence>
<proteinExistence type="predicted"/>
<feature type="compositionally biased region" description="Basic and acidic residues" evidence="1">
    <location>
        <begin position="48"/>
        <end position="75"/>
    </location>
</feature>
<organism evidence="2 3">
    <name type="scientific">Spodoptera exigua</name>
    <name type="common">Beet armyworm</name>
    <name type="synonym">Noctua fulgens</name>
    <dbReference type="NCBI Taxonomy" id="7107"/>
    <lineage>
        <taxon>Eukaryota</taxon>
        <taxon>Metazoa</taxon>
        <taxon>Ecdysozoa</taxon>
        <taxon>Arthropoda</taxon>
        <taxon>Hexapoda</taxon>
        <taxon>Insecta</taxon>
        <taxon>Pterygota</taxon>
        <taxon>Neoptera</taxon>
        <taxon>Endopterygota</taxon>
        <taxon>Lepidoptera</taxon>
        <taxon>Glossata</taxon>
        <taxon>Ditrysia</taxon>
        <taxon>Noctuoidea</taxon>
        <taxon>Noctuidae</taxon>
        <taxon>Amphipyrinae</taxon>
        <taxon>Spodoptera</taxon>
    </lineage>
</organism>
<comment type="caution">
    <text evidence="2">The sequence shown here is derived from an EMBL/GenBank/DDBJ whole genome shotgun (WGS) entry which is preliminary data.</text>
</comment>
<dbReference type="AlphaFoldDB" id="A0A922SE26"/>
<protein>
    <submittedName>
        <fullName evidence="2">Uncharacterized protein</fullName>
    </submittedName>
</protein>
<evidence type="ECO:0000313" key="2">
    <source>
        <dbReference type="EMBL" id="KAH9633919.1"/>
    </source>
</evidence>
<gene>
    <name evidence="2" type="ORF">HF086_009732</name>
</gene>
<accession>A0A922SE26</accession>
<name>A0A922SE26_SPOEX</name>
<evidence type="ECO:0000313" key="3">
    <source>
        <dbReference type="Proteomes" id="UP000814243"/>
    </source>
</evidence>
<dbReference type="EMBL" id="JACEFF010000628">
    <property type="protein sequence ID" value="KAH9633919.1"/>
    <property type="molecule type" value="Genomic_DNA"/>
</dbReference>
<feature type="compositionally biased region" description="Basic and acidic residues" evidence="1">
    <location>
        <begin position="83"/>
        <end position="112"/>
    </location>
</feature>
<sequence length="163" mass="17043">MEHSGSPVLPSVSKRLTGSQAGCCLAQQDQNPVASSQGARHQNNSGPEAERAVGQERDSMSIDHRGDPEAERAIGQERCSMSIDHHDDPEAGRAFGRERRSMSINHRGDPEAGRAIGPRKGDNRPKGLEAVPAKQSTISAGSGGAAVTSSITHLAAVPADFGT</sequence>
<dbReference type="Proteomes" id="UP000814243">
    <property type="component" value="Unassembled WGS sequence"/>
</dbReference>